<feature type="domain" description="SPOR" evidence="10">
    <location>
        <begin position="395"/>
        <end position="470"/>
    </location>
</feature>
<evidence type="ECO:0000256" key="3">
    <source>
        <dbReference type="ARBA" id="ARBA00022801"/>
    </source>
</evidence>
<keyword evidence="4" id="KW-0133">Cell shape</keyword>
<comment type="caution">
    <text evidence="11">The sequence shown here is derived from an EMBL/GenBank/DDBJ whole genome shotgun (WGS) entry which is preliminary data.</text>
</comment>
<proteinExistence type="inferred from homology"/>
<dbReference type="InterPro" id="IPR007730">
    <property type="entry name" value="SPOR-like_dom"/>
</dbReference>
<accession>A0ABX0HHC0</accession>
<organism evidence="11 12">
    <name type="scientific">Aquisalinus luteolus</name>
    <dbReference type="NCBI Taxonomy" id="1566827"/>
    <lineage>
        <taxon>Bacteria</taxon>
        <taxon>Pseudomonadati</taxon>
        <taxon>Pseudomonadota</taxon>
        <taxon>Alphaproteobacteria</taxon>
        <taxon>Parvularculales</taxon>
        <taxon>Parvularculaceae</taxon>
        <taxon>Aquisalinus</taxon>
    </lineage>
</organism>
<reference evidence="11 12" key="1">
    <citation type="submission" date="2020-02" db="EMBL/GenBank/DDBJ databases">
        <title>Genome sequence of Parvularcula flava strain NH6-79.</title>
        <authorList>
            <person name="Abdul Karim M.H."/>
            <person name="Lam M.Q."/>
            <person name="Chen S.J."/>
            <person name="Yahya A."/>
            <person name="Shahir S."/>
            <person name="Shamsir M.S."/>
            <person name="Chong C.S."/>
        </authorList>
    </citation>
    <scope>NUCLEOTIDE SEQUENCE [LARGE SCALE GENOMIC DNA]</scope>
    <source>
        <strain evidence="11 12">NH6-79</strain>
    </source>
</reference>
<evidence type="ECO:0000259" key="9">
    <source>
        <dbReference type="Pfam" id="PF00768"/>
    </source>
</evidence>
<keyword evidence="3" id="KW-0378">Hydrolase</keyword>
<evidence type="ECO:0000256" key="1">
    <source>
        <dbReference type="ARBA" id="ARBA00007164"/>
    </source>
</evidence>
<feature type="chain" id="PRO_5046403246" evidence="8">
    <location>
        <begin position="28"/>
        <end position="480"/>
    </location>
</feature>
<dbReference type="Gene3D" id="3.40.710.10">
    <property type="entry name" value="DD-peptidase/beta-lactamase superfamily"/>
    <property type="match status" value="1"/>
</dbReference>
<dbReference type="InterPro" id="IPR018044">
    <property type="entry name" value="Peptidase_S11"/>
</dbReference>
<evidence type="ECO:0000256" key="5">
    <source>
        <dbReference type="ARBA" id="ARBA00022984"/>
    </source>
</evidence>
<dbReference type="Proteomes" id="UP000818603">
    <property type="component" value="Unassembled WGS sequence"/>
</dbReference>
<name>A0ABX0HHC0_9PROT</name>
<dbReference type="PANTHER" id="PTHR21581:SF6">
    <property type="entry name" value="TRAFFICKING PROTEIN PARTICLE COMPLEX SUBUNIT 12"/>
    <property type="match status" value="1"/>
</dbReference>
<keyword evidence="2 8" id="KW-0732">Signal</keyword>
<dbReference type="EMBL" id="VCJR02000001">
    <property type="protein sequence ID" value="NHK27435.1"/>
    <property type="molecule type" value="Genomic_DNA"/>
</dbReference>
<dbReference type="PANTHER" id="PTHR21581">
    <property type="entry name" value="D-ALANYL-D-ALANINE CARBOXYPEPTIDASE"/>
    <property type="match status" value="1"/>
</dbReference>
<gene>
    <name evidence="11" type="ORF">FF098_005920</name>
</gene>
<evidence type="ECO:0000256" key="6">
    <source>
        <dbReference type="ARBA" id="ARBA00023316"/>
    </source>
</evidence>
<feature type="domain" description="Peptidase S11 D-alanyl-D-alanine carboxypeptidase A N-terminal" evidence="9">
    <location>
        <begin position="31"/>
        <end position="249"/>
    </location>
</feature>
<evidence type="ECO:0000313" key="11">
    <source>
        <dbReference type="EMBL" id="NHK27435.1"/>
    </source>
</evidence>
<dbReference type="Pfam" id="PF00768">
    <property type="entry name" value="Peptidase_S11"/>
    <property type="match status" value="1"/>
</dbReference>
<evidence type="ECO:0000256" key="4">
    <source>
        <dbReference type="ARBA" id="ARBA00022960"/>
    </source>
</evidence>
<protein>
    <submittedName>
        <fullName evidence="11">D-alanyl-D-alanine carboxypeptidase</fullName>
    </submittedName>
</protein>
<keyword evidence="5" id="KW-0573">Peptidoglycan synthesis</keyword>
<dbReference type="Pfam" id="PF05036">
    <property type="entry name" value="SPOR"/>
    <property type="match status" value="1"/>
</dbReference>
<evidence type="ECO:0000259" key="10">
    <source>
        <dbReference type="Pfam" id="PF05036"/>
    </source>
</evidence>
<evidence type="ECO:0000256" key="2">
    <source>
        <dbReference type="ARBA" id="ARBA00022729"/>
    </source>
</evidence>
<sequence length="480" mass="51671">MSIGKLCSVAALAVVMMAFAPVSPASANSKYAALVIHADTGDILFDRYSTQKRYPASLTKMMTLYMLFQELEAGNVELDTKLKVSSTAAAMPASKLGVTTGSTITVEEAIHALIIKSANDVAVVVAEKIGGSESKFARMMTEQANSMGMRSTTFRNASGLPNSSQVTTARDLAILSQRVVQDFPQYYHFFGDTSFTWKGSTIKGHNRLVESFDGADGLKTGYTRLSGYNLATTTMRGDDRLIGIVLGGRSSYTRDAHMKKILDDAYEAIEATPTLISALHREKPEPNLKPTTLAKLGGTWPKQTTEPDRLEILASADMGTVSGSPALQAQLKEKIESGDWKDSDGLTTADDLGEMINLSDADKLNTAALRLATAEEDDINIGEGDIDYASLSRERRWSIQTGAYRDASLASTEMVNTKTVIAGVADILINEISETTSAGKPIYRIRFNGMTEDEAQKACKAVIKEGGDCFTLVNPAMSGT</sequence>
<comment type="similarity">
    <text evidence="1 7">Belongs to the peptidase S11 family.</text>
</comment>
<evidence type="ECO:0000256" key="7">
    <source>
        <dbReference type="RuleBase" id="RU004016"/>
    </source>
</evidence>
<keyword evidence="11" id="KW-0121">Carboxypeptidase</keyword>
<dbReference type="InterPro" id="IPR012338">
    <property type="entry name" value="Beta-lactam/transpept-like"/>
</dbReference>
<dbReference type="SUPFAM" id="SSF56601">
    <property type="entry name" value="beta-lactamase/transpeptidase-like"/>
    <property type="match status" value="1"/>
</dbReference>
<dbReference type="RefSeq" id="WP_166426352.1">
    <property type="nucleotide sequence ID" value="NZ_BMGZ01000001.1"/>
</dbReference>
<keyword evidence="6" id="KW-0961">Cell wall biogenesis/degradation</keyword>
<keyword evidence="12" id="KW-1185">Reference proteome</keyword>
<keyword evidence="11" id="KW-0645">Protease</keyword>
<evidence type="ECO:0000313" key="12">
    <source>
        <dbReference type="Proteomes" id="UP000818603"/>
    </source>
</evidence>
<dbReference type="GO" id="GO:0004180">
    <property type="term" value="F:carboxypeptidase activity"/>
    <property type="evidence" value="ECO:0007669"/>
    <property type="project" value="UniProtKB-KW"/>
</dbReference>
<dbReference type="PRINTS" id="PR00725">
    <property type="entry name" value="DADACBPTASE1"/>
</dbReference>
<dbReference type="InterPro" id="IPR001967">
    <property type="entry name" value="Peptidase_S11_N"/>
</dbReference>
<evidence type="ECO:0000256" key="8">
    <source>
        <dbReference type="SAM" id="SignalP"/>
    </source>
</evidence>
<feature type="signal peptide" evidence="8">
    <location>
        <begin position="1"/>
        <end position="27"/>
    </location>
</feature>